<feature type="domain" description="Cation-transporting P-type ATPase N-terminal" evidence="12">
    <location>
        <begin position="713"/>
        <end position="787"/>
    </location>
</feature>
<dbReference type="GO" id="GO:0016020">
    <property type="term" value="C:membrane"/>
    <property type="evidence" value="ECO:0007669"/>
    <property type="project" value="InterPro"/>
</dbReference>
<evidence type="ECO:0000256" key="6">
    <source>
        <dbReference type="ARBA" id="ARBA00022842"/>
    </source>
</evidence>
<name>A0A6N7IRJ0_9FIRM</name>
<dbReference type="SMART" id="SM00831">
    <property type="entry name" value="Cation_ATPase_N"/>
    <property type="match status" value="1"/>
</dbReference>
<dbReference type="Pfam" id="PF00122">
    <property type="entry name" value="E1-E2_ATPase"/>
    <property type="match status" value="1"/>
</dbReference>
<feature type="transmembrane region" description="Helical" evidence="11">
    <location>
        <begin position="983"/>
        <end position="1008"/>
    </location>
</feature>
<protein>
    <submittedName>
        <fullName evidence="13">HAD-IC family P-type ATPase</fullName>
    </submittedName>
</protein>
<evidence type="ECO:0000256" key="1">
    <source>
        <dbReference type="ARBA" id="ARBA00004127"/>
    </source>
</evidence>
<feature type="transmembrane region" description="Helical" evidence="11">
    <location>
        <begin position="953"/>
        <end position="971"/>
    </location>
</feature>
<dbReference type="Pfam" id="PF00689">
    <property type="entry name" value="Cation_ATPase_C"/>
    <property type="match status" value="1"/>
</dbReference>
<keyword evidence="2" id="KW-0597">Phosphoprotein</keyword>
<feature type="region of interest" description="Disordered" evidence="10">
    <location>
        <begin position="629"/>
        <end position="716"/>
    </location>
</feature>
<dbReference type="FunFam" id="2.70.150.10:FF:000160">
    <property type="entry name" value="Sarcoplasmic/endoplasmic reticulum calcium ATPase 1"/>
    <property type="match status" value="1"/>
</dbReference>
<keyword evidence="5" id="KW-0067">ATP-binding</keyword>
<keyword evidence="14" id="KW-1185">Reference proteome</keyword>
<evidence type="ECO:0000256" key="8">
    <source>
        <dbReference type="ARBA" id="ARBA00022989"/>
    </source>
</evidence>
<evidence type="ECO:0000313" key="14">
    <source>
        <dbReference type="Proteomes" id="UP000441717"/>
    </source>
</evidence>
<feature type="transmembrane region" description="Helical" evidence="11">
    <location>
        <begin position="1412"/>
        <end position="1434"/>
    </location>
</feature>
<dbReference type="InterPro" id="IPR023214">
    <property type="entry name" value="HAD_sf"/>
</dbReference>
<dbReference type="OrthoDB" id="9760364at2"/>
<feature type="transmembrane region" description="Helical" evidence="11">
    <location>
        <begin position="1567"/>
        <end position="1591"/>
    </location>
</feature>
<dbReference type="Gene3D" id="3.40.50.1000">
    <property type="entry name" value="HAD superfamily/HAD-like"/>
    <property type="match status" value="1"/>
</dbReference>
<keyword evidence="6" id="KW-0460">Magnesium</keyword>
<dbReference type="Pfam" id="PF00690">
    <property type="entry name" value="Cation_ATPase_N"/>
    <property type="match status" value="1"/>
</dbReference>
<dbReference type="GO" id="GO:0012505">
    <property type="term" value="C:endomembrane system"/>
    <property type="evidence" value="ECO:0007669"/>
    <property type="project" value="UniProtKB-SubCell"/>
</dbReference>
<feature type="transmembrane region" description="Helical" evidence="11">
    <location>
        <begin position="1477"/>
        <end position="1494"/>
    </location>
</feature>
<dbReference type="FunFam" id="3.40.50.1000:FF:000001">
    <property type="entry name" value="Phospholipid-transporting ATPase IC"/>
    <property type="match status" value="1"/>
</dbReference>
<dbReference type="SUPFAM" id="SSF81665">
    <property type="entry name" value="Calcium ATPase, transmembrane domain M"/>
    <property type="match status" value="1"/>
</dbReference>
<dbReference type="InterPro" id="IPR008250">
    <property type="entry name" value="ATPase_P-typ_transduc_dom_A_sf"/>
</dbReference>
<evidence type="ECO:0000256" key="7">
    <source>
        <dbReference type="ARBA" id="ARBA00022967"/>
    </source>
</evidence>
<dbReference type="Gene3D" id="3.40.1110.10">
    <property type="entry name" value="Calcium-transporting ATPase, cytoplasmic domain N"/>
    <property type="match status" value="1"/>
</dbReference>
<evidence type="ECO:0000256" key="11">
    <source>
        <dbReference type="SAM" id="Phobius"/>
    </source>
</evidence>
<feature type="region of interest" description="Disordered" evidence="10">
    <location>
        <begin position="112"/>
        <end position="131"/>
    </location>
</feature>
<dbReference type="InterPro" id="IPR001757">
    <property type="entry name" value="P_typ_ATPase"/>
</dbReference>
<dbReference type="InterPro" id="IPR023299">
    <property type="entry name" value="ATPase_P-typ_cyto_dom_N"/>
</dbReference>
<evidence type="ECO:0000256" key="5">
    <source>
        <dbReference type="ARBA" id="ARBA00022840"/>
    </source>
</evidence>
<dbReference type="SUPFAM" id="SSF81660">
    <property type="entry name" value="Metal cation-transporting ATPase, ATP-binding domain N"/>
    <property type="match status" value="1"/>
</dbReference>
<keyword evidence="9 11" id="KW-0472">Membrane</keyword>
<dbReference type="InterPro" id="IPR059000">
    <property type="entry name" value="ATPase_P-type_domA"/>
</dbReference>
<feature type="transmembrane region" description="Helical" evidence="11">
    <location>
        <begin position="775"/>
        <end position="800"/>
    </location>
</feature>
<comment type="subcellular location">
    <subcellularLocation>
        <location evidence="1">Endomembrane system</location>
        <topology evidence="1">Multi-pass membrane protein</topology>
    </subcellularLocation>
</comment>
<dbReference type="RefSeq" id="WP_152945681.1">
    <property type="nucleotide sequence ID" value="NZ_WHYR01000011.1"/>
</dbReference>
<keyword evidence="3 11" id="KW-0812">Transmembrane</keyword>
<sequence>MAVTEIKNSLRPEIVHRLPGRLRLHLPGLARRPRLAGELAGGLAALPGVRRVVANPVSGRVLIQFDQGGDWQWLVRQVGELWSELLSNPRPVDPGGHGHDPAGKRERVDFDTSLKEQPPPSAPGARASGESDPVVRNMTALALGGAAIALVGVKRLFKGPSTLAGSPSLFRAAVATNLLAGYPLLSGRKEGAGGEQPAWQRLVALVGLGAALLRESLPGLTLFWLSSVAAVMDALVRRRYRKTGGEGGDIAAGEGAGDASRCARLTDTYMAETTGTALGLSALTGLFTARPSRALAMLVTANPAGGRKSLAMTGAALAVKAGRLGINVPHSGFWQQLCDVDTVFFEDAGLFLMPAQMGEVLARPGVRPREILHTAAALAGKAGHPLAALFPARVEEQEVEVLAGGPLELKGRIGLENAFVGPLQKTGGLVDQWIDLKSKQLVHLGQVPLGVVRQGRFLGLMGVYCMPRPGITQVITGLRTGGVQNIFVFAPERGVGSLLEGMGLDVVEDPHQSGLEERTAGMVAAGQRVARVFTGPSGGLFVHLQPGRDVMVIPDGHPGKLALAFHLGRTFAVRVQKNIHFLRLANYLGLFLAATGRISLFASLLYYDLVNLLLAAGAYRELFGRNGPGEAGPGAGDGDNAPGGRKWGSRGKQPSFRLISGTGHREPGAEKGAGVPDPGSGGVRPERVKDTAGPHKGNAAAGARAHRPFNGNGWAGQTGAEVVTRLQTDARRGLDETEAARRLGLYGPNRLPEGKPPGFWSRFAAQLQNLMVQTLLGSSVVCLFLGEVGDALAIISIVVLNAMFGVLQEQKAETALAALREMTAATARVIRGGRPVELPAAELVPGDVVLLEQGDGVPADMRLLSVEDLAVEESTLTGESLPVSKYTAAQEDCLMLHDCRNMVFMGTTVTRGKATGVVVATGLDTEIGKISGLLQNGEEETPLQKRLGVISRGVLLGCLAVSGLVFLAGILRGERPLSMFMTGVSLAVAAIPEGLPATVTIALAAGVWRMARKQAIVRRLSGVETLGSVTVICSDKTGTLTRNEQTVRAVYTAGRLYRVTGAGYDAAGELLCRDKRVMAGEEKSLWRTLKGAVLCSDARLLPGERENNFKVWGDPLEGAILVCARKAGIDPEKLRREHPRRGEVPFDPERGRMTVACREEGGTTLYTKGAPEVVLDLCDRVWLEDGPAPLDDKMRRAIGLMNREMARRALRVLAVACRPGIEPAEKLAGQEGGLIFLGLLGMVDPLREEAPAAVERCRRAGVRLVMITGDQPQTARAVANELGLMGVAGRVLSGREIEKMSDEELMRAAAEVNVFARVLPRHKLRLVKALRDAGHVVAMIGDGANDAPAVKKAHVGIAMGKSGTHVTREASTMIIADDNFATVVEAMAEGRGIYASIRRSVRYQLATNAGEVLLMFMAVALGLPLPLVPIHLLWLNILGDGLPALALGMERPAAGVMEQKPRPTTARFFDREYTGHILSRGLAIGLSALGAYLISPGGRRNLTAARTVVLGTLTMSQLLYAVQCRRDAATGANRFLTGSLALSGGLLLGACYLPGLRSFLKTSPPGLLDWLVMGLGVGLSAVLDRLVYSIIGAVSRPARQKEIPLLPVSGEPAPEETPAHRRPVLVSLAGPANI</sequence>
<organism evidence="13 14">
    <name type="scientific">Desulfofundulus thermobenzoicus</name>
    <dbReference type="NCBI Taxonomy" id="29376"/>
    <lineage>
        <taxon>Bacteria</taxon>
        <taxon>Bacillati</taxon>
        <taxon>Bacillota</taxon>
        <taxon>Clostridia</taxon>
        <taxon>Eubacteriales</taxon>
        <taxon>Peptococcaceae</taxon>
        <taxon>Desulfofundulus</taxon>
    </lineage>
</organism>
<dbReference type="GO" id="GO:0005524">
    <property type="term" value="F:ATP binding"/>
    <property type="evidence" value="ECO:0007669"/>
    <property type="project" value="UniProtKB-KW"/>
</dbReference>
<dbReference type="Pfam" id="PF13246">
    <property type="entry name" value="Cation_ATPase"/>
    <property type="match status" value="1"/>
</dbReference>
<dbReference type="SUPFAM" id="SSF81653">
    <property type="entry name" value="Calcium ATPase, transduction domain A"/>
    <property type="match status" value="1"/>
</dbReference>
<dbReference type="InterPro" id="IPR036412">
    <property type="entry name" value="HAD-like_sf"/>
</dbReference>
<feature type="compositionally biased region" description="Basic and acidic residues" evidence="10">
    <location>
        <begin position="684"/>
        <end position="693"/>
    </location>
</feature>
<dbReference type="InterPro" id="IPR023298">
    <property type="entry name" value="ATPase_P-typ_TM_dom_sf"/>
</dbReference>
<keyword evidence="8 11" id="KW-1133">Transmembrane helix</keyword>
<dbReference type="SFLD" id="SFLDG00002">
    <property type="entry name" value="C1.7:_P-type_atpase_like"/>
    <property type="match status" value="1"/>
</dbReference>
<dbReference type="SFLD" id="SFLDF00027">
    <property type="entry name" value="p-type_atpase"/>
    <property type="match status" value="1"/>
</dbReference>
<feature type="transmembrane region" description="Helical" evidence="11">
    <location>
        <begin position="1535"/>
        <end position="1555"/>
    </location>
</feature>
<proteinExistence type="predicted"/>
<dbReference type="PANTHER" id="PTHR42861">
    <property type="entry name" value="CALCIUM-TRANSPORTING ATPASE"/>
    <property type="match status" value="1"/>
</dbReference>
<dbReference type="GO" id="GO:0016887">
    <property type="term" value="F:ATP hydrolysis activity"/>
    <property type="evidence" value="ECO:0007669"/>
    <property type="project" value="InterPro"/>
</dbReference>
<keyword evidence="7" id="KW-1278">Translocase</keyword>
<dbReference type="PROSITE" id="PS00154">
    <property type="entry name" value="ATPASE_E1_E2"/>
    <property type="match status" value="1"/>
</dbReference>
<reference evidence="13 14" key="1">
    <citation type="submission" date="2019-10" db="EMBL/GenBank/DDBJ databases">
        <title>Comparative genomics of sulfur disproportionating microorganisms.</title>
        <authorList>
            <person name="Ward L.M."/>
            <person name="Bertran E."/>
            <person name="Johnston D."/>
        </authorList>
    </citation>
    <scope>NUCLEOTIDE SEQUENCE [LARGE SCALE GENOMIC DNA]</scope>
    <source>
        <strain evidence="13 14">DSM 14055</strain>
    </source>
</reference>
<dbReference type="InterPro" id="IPR044492">
    <property type="entry name" value="P_typ_ATPase_HD_dom"/>
</dbReference>
<dbReference type="PRINTS" id="PR00120">
    <property type="entry name" value="HATPASE"/>
</dbReference>
<dbReference type="NCBIfam" id="TIGR01494">
    <property type="entry name" value="ATPase_P-type"/>
    <property type="match status" value="2"/>
</dbReference>
<accession>A0A6N7IRJ0</accession>
<dbReference type="InterPro" id="IPR004014">
    <property type="entry name" value="ATPase_P-typ_cation-transptr_N"/>
</dbReference>
<evidence type="ECO:0000256" key="4">
    <source>
        <dbReference type="ARBA" id="ARBA00022741"/>
    </source>
</evidence>
<dbReference type="Gene3D" id="2.70.150.10">
    <property type="entry name" value="Calcium-transporting ATPase, cytoplasmic transduction domain A"/>
    <property type="match status" value="1"/>
</dbReference>
<evidence type="ECO:0000256" key="9">
    <source>
        <dbReference type="ARBA" id="ARBA00023136"/>
    </source>
</evidence>
<gene>
    <name evidence="13" type="ORF">GFC01_05625</name>
</gene>
<evidence type="ECO:0000256" key="2">
    <source>
        <dbReference type="ARBA" id="ARBA00022553"/>
    </source>
</evidence>
<dbReference type="SUPFAM" id="SSF56784">
    <property type="entry name" value="HAD-like"/>
    <property type="match status" value="1"/>
</dbReference>
<keyword evidence="4" id="KW-0547">Nucleotide-binding</keyword>
<dbReference type="PRINTS" id="PR00119">
    <property type="entry name" value="CATATPASE"/>
</dbReference>
<dbReference type="SFLD" id="SFLDS00003">
    <property type="entry name" value="Haloacid_Dehalogenase"/>
    <property type="match status" value="1"/>
</dbReference>
<dbReference type="Gene3D" id="1.20.1110.10">
    <property type="entry name" value="Calcium-transporting ATPase, transmembrane domain"/>
    <property type="match status" value="1"/>
</dbReference>
<dbReference type="Proteomes" id="UP000441717">
    <property type="component" value="Unassembled WGS sequence"/>
</dbReference>
<dbReference type="EMBL" id="WHYR01000011">
    <property type="protein sequence ID" value="MQL51748.1"/>
    <property type="molecule type" value="Genomic_DNA"/>
</dbReference>
<dbReference type="InterPro" id="IPR018303">
    <property type="entry name" value="ATPase_P-typ_P_site"/>
</dbReference>
<evidence type="ECO:0000256" key="3">
    <source>
        <dbReference type="ARBA" id="ARBA00022692"/>
    </source>
</evidence>
<comment type="caution">
    <text evidence="13">The sequence shown here is derived from an EMBL/GenBank/DDBJ whole genome shotgun (WGS) entry which is preliminary data.</text>
</comment>
<evidence type="ECO:0000313" key="13">
    <source>
        <dbReference type="EMBL" id="MQL51748.1"/>
    </source>
</evidence>
<evidence type="ECO:0000259" key="12">
    <source>
        <dbReference type="SMART" id="SM00831"/>
    </source>
</evidence>
<dbReference type="InterPro" id="IPR006068">
    <property type="entry name" value="ATPase_P-typ_cation-transptr_C"/>
</dbReference>
<evidence type="ECO:0000256" key="10">
    <source>
        <dbReference type="SAM" id="MobiDB-lite"/>
    </source>
</evidence>